<dbReference type="EMBL" id="CP000474">
    <property type="protein sequence ID" value="ABM06704.1"/>
    <property type="molecule type" value="Genomic_DNA"/>
</dbReference>
<dbReference type="RefSeq" id="WP_011773110.1">
    <property type="nucleotide sequence ID" value="NC_008711.1"/>
</dbReference>
<dbReference type="PANTHER" id="PTHR32196">
    <property type="entry name" value="ABC TRANSPORTER PERMEASE PROTEIN YPHD-RELATED-RELATED"/>
    <property type="match status" value="1"/>
</dbReference>
<keyword evidence="9" id="KW-1185">Reference proteome</keyword>
<feature type="transmembrane region" description="Helical" evidence="7">
    <location>
        <begin position="62"/>
        <end position="83"/>
    </location>
</feature>
<dbReference type="AlphaFoldDB" id="A1R1Q0"/>
<dbReference type="OrthoDB" id="9808136at2"/>
<dbReference type="PANTHER" id="PTHR32196:SF72">
    <property type="entry name" value="RIBOSE IMPORT PERMEASE PROTEIN RBSC"/>
    <property type="match status" value="1"/>
</dbReference>
<dbReference type="STRING" id="290340.AAur_0346"/>
<dbReference type="KEGG" id="aau:AAur_0346"/>
<evidence type="ECO:0000313" key="8">
    <source>
        <dbReference type="EMBL" id="ABM06704.1"/>
    </source>
</evidence>
<dbReference type="HOGENOM" id="CLU_028880_0_2_11"/>
<feature type="transmembrane region" description="Helical" evidence="7">
    <location>
        <begin position="232"/>
        <end position="252"/>
    </location>
</feature>
<dbReference type="GO" id="GO:0005886">
    <property type="term" value="C:plasma membrane"/>
    <property type="evidence" value="ECO:0007669"/>
    <property type="project" value="UniProtKB-SubCell"/>
</dbReference>
<dbReference type="InterPro" id="IPR001851">
    <property type="entry name" value="ABC_transp_permease"/>
</dbReference>
<reference evidence="8 9" key="1">
    <citation type="journal article" date="2006" name="PLoS Genet.">
        <title>Secrets of soil survival revealed by the genome sequence of Arthrobacter aurescens TC1.</title>
        <authorList>
            <person name="Mongodin E.F."/>
            <person name="Shapir N."/>
            <person name="Daugherty S.C."/>
            <person name="DeBoy R.T."/>
            <person name="Emerson J.B."/>
            <person name="Shvartzbeyn A."/>
            <person name="Radune D."/>
            <person name="Vamathevan J."/>
            <person name="Riggs F."/>
            <person name="Grinberg V."/>
            <person name="Khouri H."/>
            <person name="Wackett L.P."/>
            <person name="Nelson K.E."/>
            <person name="Sadowsky M.J."/>
        </authorList>
    </citation>
    <scope>NUCLEOTIDE SEQUENCE [LARGE SCALE GENOMIC DNA]</scope>
    <source>
        <strain evidence="8 9">TC1</strain>
    </source>
</reference>
<feature type="compositionally biased region" description="Basic and acidic residues" evidence="6">
    <location>
        <begin position="372"/>
        <end position="381"/>
    </location>
</feature>
<comment type="subcellular location">
    <subcellularLocation>
        <location evidence="1">Cell membrane</location>
        <topology evidence="1">Multi-pass membrane protein</topology>
    </subcellularLocation>
</comment>
<evidence type="ECO:0000256" key="5">
    <source>
        <dbReference type="ARBA" id="ARBA00023136"/>
    </source>
</evidence>
<feature type="transmembrane region" description="Helical" evidence="7">
    <location>
        <begin position="290"/>
        <end position="309"/>
    </location>
</feature>
<evidence type="ECO:0000256" key="1">
    <source>
        <dbReference type="ARBA" id="ARBA00004651"/>
    </source>
</evidence>
<name>A1R1Q0_PAEAT</name>
<evidence type="ECO:0000256" key="4">
    <source>
        <dbReference type="ARBA" id="ARBA00022989"/>
    </source>
</evidence>
<proteinExistence type="predicted"/>
<dbReference type="eggNOG" id="COG1172">
    <property type="taxonomic scope" value="Bacteria"/>
</dbReference>
<evidence type="ECO:0000256" key="7">
    <source>
        <dbReference type="SAM" id="Phobius"/>
    </source>
</evidence>
<feature type="transmembrane region" description="Helical" evidence="7">
    <location>
        <begin position="113"/>
        <end position="136"/>
    </location>
</feature>
<organism evidence="8 9">
    <name type="scientific">Paenarthrobacter aurescens (strain TC1)</name>
    <dbReference type="NCBI Taxonomy" id="290340"/>
    <lineage>
        <taxon>Bacteria</taxon>
        <taxon>Bacillati</taxon>
        <taxon>Actinomycetota</taxon>
        <taxon>Actinomycetes</taxon>
        <taxon>Micrococcales</taxon>
        <taxon>Micrococcaceae</taxon>
        <taxon>Paenarthrobacter</taxon>
    </lineage>
</organism>
<accession>A1R1Q0</accession>
<gene>
    <name evidence="8" type="ordered locus">AAur_0346</name>
</gene>
<dbReference type="GO" id="GO:0022857">
    <property type="term" value="F:transmembrane transporter activity"/>
    <property type="evidence" value="ECO:0007669"/>
    <property type="project" value="InterPro"/>
</dbReference>
<feature type="transmembrane region" description="Helical" evidence="7">
    <location>
        <begin position="173"/>
        <end position="201"/>
    </location>
</feature>
<dbReference type="Pfam" id="PF02653">
    <property type="entry name" value="BPD_transp_2"/>
    <property type="match status" value="1"/>
</dbReference>
<keyword evidence="4 7" id="KW-1133">Transmembrane helix</keyword>
<evidence type="ECO:0000256" key="3">
    <source>
        <dbReference type="ARBA" id="ARBA00022692"/>
    </source>
</evidence>
<dbReference type="Proteomes" id="UP000000637">
    <property type="component" value="Chromosome"/>
</dbReference>
<keyword evidence="3 7" id="KW-0812">Transmembrane</keyword>
<dbReference type="CDD" id="cd06579">
    <property type="entry name" value="TM_PBP1_transp_AraH_like"/>
    <property type="match status" value="1"/>
</dbReference>
<keyword evidence="5 7" id="KW-0472">Membrane</keyword>
<evidence type="ECO:0000313" key="9">
    <source>
        <dbReference type="Proteomes" id="UP000000637"/>
    </source>
</evidence>
<evidence type="ECO:0000256" key="2">
    <source>
        <dbReference type="ARBA" id="ARBA00022475"/>
    </source>
</evidence>
<feature type="region of interest" description="Disordered" evidence="6">
    <location>
        <begin position="355"/>
        <end position="381"/>
    </location>
</feature>
<sequence length="381" mass="38802">MATNTTQIPPARRHTPSLPSALTSLRTFVASLGSKGYLLAVGAIVLLVGSALSQHFMTSRNLISVLITASVVSVLAVGQYLVIVTGGIDLSVGAVAAVSSVIAGLALQQGTPWPVALLLALLAAGLIGVFNGLMIVYGGITPFIVTLAMMSIARGVAYMLQTGRQVAIEDQGFLAAFTSGVGPMPAPVMIALLVTIVFAVVMSQTRFGRRLFALGGNPEAARLSGLPIKRDIIGAYFLSSLLAGLGGVMIAAQLTEGSAIIGEGYELNAIAAVVVGGASLFGGTGDPVSAVLGGLIIAVILNIMDLLGIQAQPQLVVKGAVILLAVLFTSGVGNKLPGALRKLIFQNRYTGKSATEGTPGGAVPAMDAASTKNKEETDVRQ</sequence>
<protein>
    <submittedName>
        <fullName evidence="8">D-ribose ABC transporter permease protein</fullName>
    </submittedName>
</protein>
<evidence type="ECO:0000256" key="6">
    <source>
        <dbReference type="SAM" id="MobiDB-lite"/>
    </source>
</evidence>
<keyword evidence="2" id="KW-1003">Cell membrane</keyword>
<feature type="transmembrane region" description="Helical" evidence="7">
    <location>
        <begin position="264"/>
        <end position="283"/>
    </location>
</feature>
<feature type="transmembrane region" description="Helical" evidence="7">
    <location>
        <begin position="315"/>
        <end position="333"/>
    </location>
</feature>
<feature type="transmembrane region" description="Helical" evidence="7">
    <location>
        <begin position="143"/>
        <end position="161"/>
    </location>
</feature>
<feature type="transmembrane region" description="Helical" evidence="7">
    <location>
        <begin position="36"/>
        <end position="56"/>
    </location>
</feature>